<gene>
    <name evidence="3" type="ORF">HINF_LOCUS30691</name>
    <name evidence="2" type="ORF">HINF_LOCUS44521</name>
</gene>
<name>A0AA86UM93_9EUKA</name>
<dbReference type="AlphaFoldDB" id="A0AA86UM93"/>
<comment type="caution">
    <text evidence="2">The sequence shown here is derived from an EMBL/GenBank/DDBJ whole genome shotgun (WGS) entry which is preliminary data.</text>
</comment>
<reference evidence="2" key="1">
    <citation type="submission" date="2023-06" db="EMBL/GenBank/DDBJ databases">
        <authorList>
            <person name="Kurt Z."/>
        </authorList>
    </citation>
    <scope>NUCLEOTIDE SEQUENCE</scope>
</reference>
<reference evidence="3 4" key="2">
    <citation type="submission" date="2024-07" db="EMBL/GenBank/DDBJ databases">
        <authorList>
            <person name="Akdeniz Z."/>
        </authorList>
    </citation>
    <scope>NUCLEOTIDE SEQUENCE [LARGE SCALE GENOMIC DNA]</scope>
</reference>
<sequence length="292" mass="35248">MQNQEQQLYQKATDFNIPQHEQIKAAKQLSEFYKQQQQSSQFQYQQLNEMKNGIQKRIMAILGNEPYSIYTQSTDELKEINEQKEHINKNIKSTNLQPLAETALQELIVKRDALKQSLADNQIDEKQYDYYYNQFKQEYQEKLQRYTIETQALADEYNEEAAYNEVLQAYQMNQNFKSRKDFLNGKQTRQAQNELNDKNYKEKLEEISRKYHENKGDLYTAASDRQFKTKLEERARQQQQEEYQRQQYINMLLSQLDEQQRIQYSLSSQQDKEQFLSELHKQYQNSNQQNTQ</sequence>
<dbReference type="EMBL" id="CATOUU010000880">
    <property type="protein sequence ID" value="CAI9956876.1"/>
    <property type="molecule type" value="Genomic_DNA"/>
</dbReference>
<protein>
    <submittedName>
        <fullName evidence="3">Hypothetical_protein</fullName>
    </submittedName>
</protein>
<accession>A0AA86UM93</accession>
<proteinExistence type="predicted"/>
<feature type="coiled-coil region" evidence="1">
    <location>
        <begin position="70"/>
        <end position="97"/>
    </location>
</feature>
<keyword evidence="4" id="KW-1185">Reference proteome</keyword>
<evidence type="ECO:0000313" key="3">
    <source>
        <dbReference type="EMBL" id="CAL6026119.1"/>
    </source>
</evidence>
<dbReference type="Proteomes" id="UP001642409">
    <property type="component" value="Unassembled WGS sequence"/>
</dbReference>
<evidence type="ECO:0000313" key="4">
    <source>
        <dbReference type="Proteomes" id="UP001642409"/>
    </source>
</evidence>
<organism evidence="2">
    <name type="scientific">Hexamita inflata</name>
    <dbReference type="NCBI Taxonomy" id="28002"/>
    <lineage>
        <taxon>Eukaryota</taxon>
        <taxon>Metamonada</taxon>
        <taxon>Diplomonadida</taxon>
        <taxon>Hexamitidae</taxon>
        <taxon>Hexamitinae</taxon>
        <taxon>Hexamita</taxon>
    </lineage>
</organism>
<evidence type="ECO:0000313" key="2">
    <source>
        <dbReference type="EMBL" id="CAI9956876.1"/>
    </source>
</evidence>
<dbReference type="EMBL" id="CAXDID020000101">
    <property type="protein sequence ID" value="CAL6026119.1"/>
    <property type="molecule type" value="Genomic_DNA"/>
</dbReference>
<evidence type="ECO:0000256" key="1">
    <source>
        <dbReference type="SAM" id="Coils"/>
    </source>
</evidence>
<keyword evidence="1" id="KW-0175">Coiled coil</keyword>